<dbReference type="Proteomes" id="UP000184280">
    <property type="component" value="Unassembled WGS sequence"/>
</dbReference>
<evidence type="ECO:0000256" key="3">
    <source>
        <dbReference type="ARBA" id="ARBA00022679"/>
    </source>
</evidence>
<dbReference type="GO" id="GO:0016757">
    <property type="term" value="F:glycosyltransferase activity"/>
    <property type="evidence" value="ECO:0007669"/>
    <property type="project" value="UniProtKB-KW"/>
</dbReference>
<dbReference type="Gene3D" id="3.90.550.10">
    <property type="entry name" value="Spore Coat Polysaccharide Biosynthesis Protein SpsA, Chain A"/>
    <property type="match status" value="1"/>
</dbReference>
<gene>
    <name evidence="5" type="ORF">SAMN04488494_2029</name>
</gene>
<reference evidence="5 6" key="1">
    <citation type="submission" date="2016-11" db="EMBL/GenBank/DDBJ databases">
        <authorList>
            <person name="Jaros S."/>
            <person name="Januszkiewicz K."/>
            <person name="Wedrychowicz H."/>
        </authorList>
    </citation>
    <scope>NUCLEOTIDE SEQUENCE [LARGE SCALE GENOMIC DNA]</scope>
    <source>
        <strain evidence="5 6">BPI-34</strain>
    </source>
</reference>
<dbReference type="OrthoDB" id="9800276at2"/>
<comment type="similarity">
    <text evidence="1">Belongs to the glycosyltransferase 2 family.</text>
</comment>
<protein>
    <submittedName>
        <fullName evidence="5">Glycosyl transferase family 2</fullName>
    </submittedName>
</protein>
<dbReference type="RefSeq" id="WP_081372912.1">
    <property type="nucleotide sequence ID" value="NZ_FRCJ01000004.1"/>
</dbReference>
<evidence type="ECO:0000256" key="2">
    <source>
        <dbReference type="ARBA" id="ARBA00022676"/>
    </source>
</evidence>
<keyword evidence="2" id="KW-0328">Glycosyltransferase</keyword>
<organism evidence="5 6">
    <name type="scientific">Xylanibacter ruminicola</name>
    <name type="common">Prevotella ruminicola</name>
    <dbReference type="NCBI Taxonomy" id="839"/>
    <lineage>
        <taxon>Bacteria</taxon>
        <taxon>Pseudomonadati</taxon>
        <taxon>Bacteroidota</taxon>
        <taxon>Bacteroidia</taxon>
        <taxon>Bacteroidales</taxon>
        <taxon>Prevotellaceae</taxon>
        <taxon>Xylanibacter</taxon>
    </lineage>
</organism>
<keyword evidence="3 5" id="KW-0808">Transferase</keyword>
<evidence type="ECO:0000259" key="4">
    <source>
        <dbReference type="Pfam" id="PF00535"/>
    </source>
</evidence>
<dbReference type="PANTHER" id="PTHR43630">
    <property type="entry name" value="POLY-BETA-1,6-N-ACETYL-D-GLUCOSAMINE SYNTHASE"/>
    <property type="match status" value="1"/>
</dbReference>
<sequence>MNKDERRFSVIMTVYDQAYELQENLTVFLTQQYAPGYEVVVVDESSTDETPDILKLLKKDYPNLYTTFLPKSEGHAMSKKQAYNIGIKAAKNDWLIFANASHAPVNADILQAINDTFDDTADLTLGYLTKKGIKLQAFVNVDDASDHITRIERRLKKVRERKRHHYRWGRYDFIVIKKSVAFDVLKYFELKPSFVQRQALRWRIFWKNQFCRYEYITYLPKE</sequence>
<evidence type="ECO:0000313" key="5">
    <source>
        <dbReference type="EMBL" id="SHM51143.1"/>
    </source>
</evidence>
<name>A0A1M7JE64_XYLRU</name>
<accession>A0A1M7JE64</accession>
<dbReference type="Pfam" id="PF00535">
    <property type="entry name" value="Glycos_transf_2"/>
    <property type="match status" value="1"/>
</dbReference>
<evidence type="ECO:0000256" key="1">
    <source>
        <dbReference type="ARBA" id="ARBA00006739"/>
    </source>
</evidence>
<proteinExistence type="inferred from homology"/>
<feature type="domain" description="Glycosyltransferase 2-like" evidence="4">
    <location>
        <begin position="9"/>
        <end position="144"/>
    </location>
</feature>
<dbReference type="PANTHER" id="PTHR43630:SF1">
    <property type="entry name" value="POLY-BETA-1,6-N-ACETYL-D-GLUCOSAMINE SYNTHASE"/>
    <property type="match status" value="1"/>
</dbReference>
<dbReference type="InterPro" id="IPR029044">
    <property type="entry name" value="Nucleotide-diphossugar_trans"/>
</dbReference>
<dbReference type="SUPFAM" id="SSF53448">
    <property type="entry name" value="Nucleotide-diphospho-sugar transferases"/>
    <property type="match status" value="1"/>
</dbReference>
<dbReference type="AlphaFoldDB" id="A0A1M7JE64"/>
<dbReference type="EMBL" id="FRCJ01000004">
    <property type="protein sequence ID" value="SHM51143.1"/>
    <property type="molecule type" value="Genomic_DNA"/>
</dbReference>
<dbReference type="CDD" id="cd00761">
    <property type="entry name" value="Glyco_tranf_GTA_type"/>
    <property type="match status" value="1"/>
</dbReference>
<dbReference type="InterPro" id="IPR001173">
    <property type="entry name" value="Glyco_trans_2-like"/>
</dbReference>
<evidence type="ECO:0000313" key="6">
    <source>
        <dbReference type="Proteomes" id="UP000184280"/>
    </source>
</evidence>